<dbReference type="GO" id="GO:0006355">
    <property type="term" value="P:regulation of DNA-templated transcription"/>
    <property type="evidence" value="ECO:0007669"/>
    <property type="project" value="InterPro"/>
</dbReference>
<dbReference type="Gene3D" id="3.30.450.20">
    <property type="entry name" value="PAS domain"/>
    <property type="match status" value="2"/>
</dbReference>
<dbReference type="GO" id="GO:0003824">
    <property type="term" value="F:catalytic activity"/>
    <property type="evidence" value="ECO:0007669"/>
    <property type="project" value="UniProtKB-ARBA"/>
</dbReference>
<dbReference type="InterPro" id="IPR029787">
    <property type="entry name" value="Nucleotide_cyclase"/>
</dbReference>
<dbReference type="PROSITE" id="PS50112">
    <property type="entry name" value="PAS"/>
    <property type="match status" value="2"/>
</dbReference>
<keyword evidence="2" id="KW-0472">Membrane</keyword>
<gene>
    <name evidence="6" type="ORF">EDC35_103431</name>
</gene>
<organism evidence="6 7">
    <name type="scientific">Thiobaca trueperi</name>
    <dbReference type="NCBI Taxonomy" id="127458"/>
    <lineage>
        <taxon>Bacteria</taxon>
        <taxon>Pseudomonadati</taxon>
        <taxon>Pseudomonadota</taxon>
        <taxon>Gammaproteobacteria</taxon>
        <taxon>Chromatiales</taxon>
        <taxon>Chromatiaceae</taxon>
        <taxon>Thiobaca</taxon>
    </lineage>
</organism>
<dbReference type="InterPro" id="IPR000014">
    <property type="entry name" value="PAS"/>
</dbReference>
<dbReference type="NCBIfam" id="TIGR00229">
    <property type="entry name" value="sensory_box"/>
    <property type="match status" value="2"/>
</dbReference>
<evidence type="ECO:0000313" key="6">
    <source>
        <dbReference type="EMBL" id="TCT22332.1"/>
    </source>
</evidence>
<dbReference type="SMART" id="SM00267">
    <property type="entry name" value="GGDEF"/>
    <property type="match status" value="1"/>
</dbReference>
<feature type="domain" description="PAS" evidence="3">
    <location>
        <begin position="245"/>
        <end position="290"/>
    </location>
</feature>
<dbReference type="SUPFAM" id="SSF55073">
    <property type="entry name" value="Nucleotide cyclase"/>
    <property type="match status" value="1"/>
</dbReference>
<dbReference type="CDD" id="cd01949">
    <property type="entry name" value="GGDEF"/>
    <property type="match status" value="1"/>
</dbReference>
<sequence length="558" mass="62241">MALFSFDIHTLIALLFIGNLMSAIILFAYKSGGVTDRACLQRLYRIFGWIYGLFCLILALAASAELTPDESGDAVQALAFLMMYLFMLVGGTGFLLLLKERDDRRLKTAYDALAEREKQLRMQALVLDQIQDQVTITDLNGIVTYINRTQARALGTSPDARVGQHVSSYGDGQQADATQQEIVDATLTLGAWRGRAVNECADGSQVILDLRTTLVRDEAGEPVAMVGIGTDISERLQTEQILRTSQRQLADIIDFLPDALLAIDQDKRVIIWNKAIETMTGIPAAEMLGRGDYAYTIPFYGEPRSQLMDLVFLDHPSSAIMNRYANVTHEGDTVAAEAFCNALYDGRGAWIFAKISPLRDINGQIVGAIEIIRDVTERKRLEEELRRLATQDPLTGLLNRRHFFILAEQEYERFLRYQRPLALFMVDIDHFKAVNDRYGHLIGDEVLRAVASRIRSGLRQVDILARYGGEEFVILLPETDLETARALAERLRISVTELQIDTKEGTVSVTLSLGVAAISNGISISFEQLLDVADRLLYQAKQAGRNRVEVWDVGVESA</sequence>
<dbReference type="SMART" id="SM00091">
    <property type="entry name" value="PAS"/>
    <property type="match status" value="2"/>
</dbReference>
<dbReference type="NCBIfam" id="TIGR00254">
    <property type="entry name" value="GGDEF"/>
    <property type="match status" value="1"/>
</dbReference>
<comment type="cofactor">
    <cofactor evidence="1">
        <name>Mg(2+)</name>
        <dbReference type="ChEBI" id="CHEBI:18420"/>
    </cofactor>
</comment>
<dbReference type="InterPro" id="IPR000160">
    <property type="entry name" value="GGDEF_dom"/>
</dbReference>
<protein>
    <submittedName>
        <fullName evidence="6">PAS domain S-box-containing protein/diguanylate cyclase (GGDEF)-like protein</fullName>
    </submittedName>
</protein>
<dbReference type="CDD" id="cd00130">
    <property type="entry name" value="PAS"/>
    <property type="match status" value="2"/>
</dbReference>
<keyword evidence="2" id="KW-1133">Transmembrane helix</keyword>
<evidence type="ECO:0000259" key="5">
    <source>
        <dbReference type="PROSITE" id="PS50887"/>
    </source>
</evidence>
<dbReference type="Pfam" id="PF00990">
    <property type="entry name" value="GGDEF"/>
    <property type="match status" value="1"/>
</dbReference>
<dbReference type="PANTHER" id="PTHR44757:SF2">
    <property type="entry name" value="BIOFILM ARCHITECTURE MAINTENANCE PROTEIN MBAA"/>
    <property type="match status" value="1"/>
</dbReference>
<dbReference type="SMART" id="SM00086">
    <property type="entry name" value="PAC"/>
    <property type="match status" value="2"/>
</dbReference>
<dbReference type="Pfam" id="PF08448">
    <property type="entry name" value="PAS_4"/>
    <property type="match status" value="1"/>
</dbReference>
<feature type="domain" description="PAC" evidence="4">
    <location>
        <begin position="190"/>
        <end position="244"/>
    </location>
</feature>
<evidence type="ECO:0000256" key="1">
    <source>
        <dbReference type="ARBA" id="ARBA00001946"/>
    </source>
</evidence>
<evidence type="ECO:0000259" key="4">
    <source>
        <dbReference type="PROSITE" id="PS50113"/>
    </source>
</evidence>
<dbReference type="SUPFAM" id="SSF55785">
    <property type="entry name" value="PYP-like sensor domain (PAS domain)"/>
    <property type="match status" value="2"/>
</dbReference>
<feature type="domain" description="PAC" evidence="4">
    <location>
        <begin position="334"/>
        <end position="387"/>
    </location>
</feature>
<dbReference type="EMBL" id="SMAO01000003">
    <property type="protein sequence ID" value="TCT22332.1"/>
    <property type="molecule type" value="Genomic_DNA"/>
</dbReference>
<evidence type="ECO:0000313" key="7">
    <source>
        <dbReference type="Proteomes" id="UP000295717"/>
    </source>
</evidence>
<dbReference type="PROSITE" id="PS50113">
    <property type="entry name" value="PAC"/>
    <property type="match status" value="2"/>
</dbReference>
<accession>A0A4V2V1S6</accession>
<dbReference type="OrthoDB" id="9812260at2"/>
<dbReference type="InterPro" id="IPR013656">
    <property type="entry name" value="PAS_4"/>
</dbReference>
<comment type="caution">
    <text evidence="6">The sequence shown here is derived from an EMBL/GenBank/DDBJ whole genome shotgun (WGS) entry which is preliminary data.</text>
</comment>
<dbReference type="InterPro" id="IPR001610">
    <property type="entry name" value="PAC"/>
</dbReference>
<dbReference type="RefSeq" id="WP_132976713.1">
    <property type="nucleotide sequence ID" value="NZ_SMAO01000003.1"/>
</dbReference>
<dbReference type="Gene3D" id="3.30.70.270">
    <property type="match status" value="1"/>
</dbReference>
<keyword evidence="2" id="KW-0812">Transmembrane</keyword>
<dbReference type="InterPro" id="IPR043128">
    <property type="entry name" value="Rev_trsase/Diguanyl_cyclase"/>
</dbReference>
<dbReference type="InterPro" id="IPR000700">
    <property type="entry name" value="PAS-assoc_C"/>
</dbReference>
<dbReference type="AlphaFoldDB" id="A0A4V2V1S6"/>
<dbReference type="Proteomes" id="UP000295717">
    <property type="component" value="Unassembled WGS sequence"/>
</dbReference>
<keyword evidence="7" id="KW-1185">Reference proteome</keyword>
<dbReference type="Pfam" id="PF00989">
    <property type="entry name" value="PAS"/>
    <property type="match status" value="1"/>
</dbReference>
<evidence type="ECO:0000259" key="3">
    <source>
        <dbReference type="PROSITE" id="PS50112"/>
    </source>
</evidence>
<reference evidence="6 7" key="1">
    <citation type="submission" date="2019-03" db="EMBL/GenBank/DDBJ databases">
        <title>Genomic Encyclopedia of Type Strains, Phase IV (KMG-IV): sequencing the most valuable type-strain genomes for metagenomic binning, comparative biology and taxonomic classification.</title>
        <authorList>
            <person name="Goeker M."/>
        </authorList>
    </citation>
    <scope>NUCLEOTIDE SEQUENCE [LARGE SCALE GENOMIC DNA]</scope>
    <source>
        <strain evidence="6 7">DSM 13587</strain>
    </source>
</reference>
<dbReference type="PANTHER" id="PTHR44757">
    <property type="entry name" value="DIGUANYLATE CYCLASE DGCP"/>
    <property type="match status" value="1"/>
</dbReference>
<evidence type="ECO:0000256" key="2">
    <source>
        <dbReference type="SAM" id="Phobius"/>
    </source>
</evidence>
<feature type="domain" description="GGDEF" evidence="5">
    <location>
        <begin position="419"/>
        <end position="553"/>
    </location>
</feature>
<dbReference type="FunFam" id="3.30.70.270:FF:000001">
    <property type="entry name" value="Diguanylate cyclase domain protein"/>
    <property type="match status" value="1"/>
</dbReference>
<dbReference type="InterPro" id="IPR052155">
    <property type="entry name" value="Biofilm_reg_signaling"/>
</dbReference>
<feature type="domain" description="PAS" evidence="3">
    <location>
        <begin position="119"/>
        <end position="164"/>
    </location>
</feature>
<dbReference type="PROSITE" id="PS50887">
    <property type="entry name" value="GGDEF"/>
    <property type="match status" value="1"/>
</dbReference>
<dbReference type="InterPro" id="IPR013767">
    <property type="entry name" value="PAS_fold"/>
</dbReference>
<name>A0A4V2V1S6_9GAMM</name>
<dbReference type="InterPro" id="IPR035965">
    <property type="entry name" value="PAS-like_dom_sf"/>
</dbReference>
<feature type="transmembrane region" description="Helical" evidence="2">
    <location>
        <begin position="12"/>
        <end position="31"/>
    </location>
</feature>
<feature type="transmembrane region" description="Helical" evidence="2">
    <location>
        <begin position="43"/>
        <end position="62"/>
    </location>
</feature>
<feature type="transmembrane region" description="Helical" evidence="2">
    <location>
        <begin position="74"/>
        <end position="98"/>
    </location>
</feature>
<proteinExistence type="predicted"/>